<reference evidence="1" key="1">
    <citation type="journal article" date="2021" name="Open Biol.">
        <title>Shared evolutionary footprints suggest mitochondrial oxidative damage underlies multiple complex I losses in fungi.</title>
        <authorList>
            <person name="Schikora-Tamarit M.A."/>
            <person name="Marcet-Houben M."/>
            <person name="Nosek J."/>
            <person name="Gabaldon T."/>
        </authorList>
    </citation>
    <scope>NUCLEOTIDE SEQUENCE</scope>
    <source>
        <strain evidence="1">CBS2887</strain>
    </source>
</reference>
<keyword evidence="2" id="KW-1185">Reference proteome</keyword>
<dbReference type="Proteomes" id="UP000774326">
    <property type="component" value="Unassembled WGS sequence"/>
</dbReference>
<proteinExistence type="predicted"/>
<organism evidence="1 2">
    <name type="scientific">Wickerhamomyces pijperi</name>
    <name type="common">Yeast</name>
    <name type="synonym">Pichia pijperi</name>
    <dbReference type="NCBI Taxonomy" id="599730"/>
    <lineage>
        <taxon>Eukaryota</taxon>
        <taxon>Fungi</taxon>
        <taxon>Dikarya</taxon>
        <taxon>Ascomycota</taxon>
        <taxon>Saccharomycotina</taxon>
        <taxon>Saccharomycetes</taxon>
        <taxon>Phaffomycetales</taxon>
        <taxon>Wickerhamomycetaceae</taxon>
        <taxon>Wickerhamomyces</taxon>
    </lineage>
</organism>
<protein>
    <submittedName>
        <fullName evidence="1">Uncharacterized protein</fullName>
    </submittedName>
</protein>
<name>A0A9P8Q5M4_WICPI</name>
<dbReference type="AlphaFoldDB" id="A0A9P8Q5M4"/>
<evidence type="ECO:0000313" key="1">
    <source>
        <dbReference type="EMBL" id="KAH3684752.1"/>
    </source>
</evidence>
<gene>
    <name evidence="1" type="ORF">WICPIJ_004283</name>
</gene>
<reference evidence="1" key="2">
    <citation type="submission" date="2021-01" db="EMBL/GenBank/DDBJ databases">
        <authorList>
            <person name="Schikora-Tamarit M.A."/>
        </authorList>
    </citation>
    <scope>NUCLEOTIDE SEQUENCE</scope>
    <source>
        <strain evidence="1">CBS2887</strain>
    </source>
</reference>
<comment type="caution">
    <text evidence="1">The sequence shown here is derived from an EMBL/GenBank/DDBJ whole genome shotgun (WGS) entry which is preliminary data.</text>
</comment>
<dbReference type="EMBL" id="JAEUBG010002350">
    <property type="protein sequence ID" value="KAH3684752.1"/>
    <property type="molecule type" value="Genomic_DNA"/>
</dbReference>
<evidence type="ECO:0000313" key="2">
    <source>
        <dbReference type="Proteomes" id="UP000774326"/>
    </source>
</evidence>
<accession>A0A9P8Q5M4</accession>
<sequence length="103" mass="11940">MFSPIIIEAHLVLTLLILHNFFKIFDLLHGYILVNFPPRFNNSDIFQRFISSLSNINHLDLLQDQIQPFNDLPKHDMFPIKPIGDSGDDKELRTISIRTSIGH</sequence>